<keyword evidence="2" id="KW-1185">Reference proteome</keyword>
<dbReference type="RefSeq" id="XP_012187803.1">
    <property type="nucleotide sequence ID" value="XM_012332413.1"/>
</dbReference>
<dbReference type="HOGENOM" id="CLU_2039058_0_0_1"/>
<sequence length="121" mass="13358">MTRILALAHDPAVSTPIFVDPNSPSGMSLSGRSDGCFAQMSQLQSNESPVTDVSHYAGQWIETRNLHKNTSRLGCFGTSRSANPSSSFQHCRCRVVYCMHIVATTELSAWIIHRHERSPPT</sequence>
<dbReference type="Proteomes" id="UP000014071">
    <property type="component" value="Unassembled WGS sequence"/>
</dbReference>
<evidence type="ECO:0000313" key="1">
    <source>
        <dbReference type="EMBL" id="GAC94216.1"/>
    </source>
</evidence>
<protein>
    <submittedName>
        <fullName evidence="1">Uncharacterized protein</fullName>
    </submittedName>
</protein>
<dbReference type="EMBL" id="DF238783">
    <property type="protein sequence ID" value="GAC94216.1"/>
    <property type="molecule type" value="Genomic_DNA"/>
</dbReference>
<accession>R9NZK4</accession>
<organism evidence="1 2">
    <name type="scientific">Pseudozyma hubeiensis (strain SY62)</name>
    <name type="common">Yeast</name>
    <dbReference type="NCBI Taxonomy" id="1305764"/>
    <lineage>
        <taxon>Eukaryota</taxon>
        <taxon>Fungi</taxon>
        <taxon>Dikarya</taxon>
        <taxon>Basidiomycota</taxon>
        <taxon>Ustilaginomycotina</taxon>
        <taxon>Ustilaginomycetes</taxon>
        <taxon>Ustilaginales</taxon>
        <taxon>Ustilaginaceae</taxon>
        <taxon>Pseudozyma</taxon>
    </lineage>
</organism>
<dbReference type="AlphaFoldDB" id="R9NZK4"/>
<name>R9NZK4_PSEHS</name>
<reference evidence="2" key="1">
    <citation type="journal article" date="2013" name="Genome Announc.">
        <title>Draft genome sequence of the basidiomycetous yeast-like fungus Pseudozyma hubeiensis SY62, which produces an abundant amount of the biosurfactant mannosylerythritol lipids.</title>
        <authorList>
            <person name="Konishi M."/>
            <person name="Hatada Y."/>
            <person name="Horiuchi J."/>
        </authorList>
    </citation>
    <scope>NUCLEOTIDE SEQUENCE [LARGE SCALE GENOMIC DNA]</scope>
    <source>
        <strain evidence="2">SY62</strain>
    </source>
</reference>
<proteinExistence type="predicted"/>
<gene>
    <name evidence="1" type="ORF">PHSY_001787</name>
</gene>
<evidence type="ECO:0000313" key="2">
    <source>
        <dbReference type="Proteomes" id="UP000014071"/>
    </source>
</evidence>
<dbReference type="GeneID" id="24107082"/>